<evidence type="ECO:0000256" key="1">
    <source>
        <dbReference type="PROSITE-ProRule" id="PRU00023"/>
    </source>
</evidence>
<name>A0A4Z1T146_GIAMU</name>
<gene>
    <name evidence="2" type="ORF">GMRT_10280</name>
</gene>
<dbReference type="OrthoDB" id="539213at2759"/>
<dbReference type="PROSITE" id="PS50297">
    <property type="entry name" value="ANK_REP_REGION"/>
    <property type="match status" value="2"/>
</dbReference>
<comment type="caution">
    <text evidence="2">The sequence shown here is derived from an EMBL/GenBank/DDBJ whole genome shotgun (WGS) entry which is preliminary data.</text>
</comment>
<feature type="repeat" description="ANK" evidence="1">
    <location>
        <begin position="539"/>
        <end position="571"/>
    </location>
</feature>
<dbReference type="EMBL" id="VDLU01000001">
    <property type="protein sequence ID" value="TNJ29428.1"/>
    <property type="molecule type" value="Genomic_DNA"/>
</dbReference>
<dbReference type="InterPro" id="IPR002110">
    <property type="entry name" value="Ankyrin_rpt"/>
</dbReference>
<dbReference type="PANTHER" id="PTHR24120">
    <property type="entry name" value="GH07239P"/>
    <property type="match status" value="1"/>
</dbReference>
<reference evidence="2 3" key="1">
    <citation type="submission" date="2019-05" db="EMBL/GenBank/DDBJ databases">
        <title>The compact genome of Giardia muris reveals important steps in the evolution of intestinal protozoan parasites.</title>
        <authorList>
            <person name="Xu F."/>
            <person name="Jimenez-Gonzalez A."/>
            <person name="Einarsson E."/>
            <person name="Astvaldsson A."/>
            <person name="Peirasmaki D."/>
            <person name="Eckmann L."/>
            <person name="Andersson J.O."/>
            <person name="Svard S.G."/>
            <person name="Jerlstrom-Hultqvist J."/>
        </authorList>
    </citation>
    <scope>NUCLEOTIDE SEQUENCE [LARGE SCALE GENOMIC DNA]</scope>
    <source>
        <strain evidence="2 3">Roberts-Thomson</strain>
    </source>
</reference>
<dbReference type="PANTHER" id="PTHR24120:SF4">
    <property type="entry name" value="GH07239P"/>
    <property type="match status" value="1"/>
</dbReference>
<dbReference type="PROSITE" id="PS50088">
    <property type="entry name" value="ANK_REPEAT"/>
    <property type="match status" value="2"/>
</dbReference>
<sequence>MFSGRVLYVAPGRSSTSFFALSRISGLPVRLECVEVSKGPIRESGIRLLHSLGNAEGPFTAPLEVIEGPNHVVILIEHLAGQPLQSCEKIFRSYKDPSLTLLKLLCGYARDLATKPKSSMLHAFLWNHTTPTTLQVTTTGSLRLYLEPEGLFSSLPQSIRLIGSPTQYLVRLFRTLLTVFKFSTSKTISLLDEMSRIPSKLQIDDLWHHSILKGIPYHVQPPHYSAPLNIVNIDSERFRQNFHQYLRCVGRFSKREYLIPLLRTFLNPQFKVLNLGPFLQGDERVLEAYELAMENGDYGILAMLGGACPSARLSLTPLMERILSDEACVDLKETDRNLLWKQAKYGYTALMFAILRNRIGLCQQILPLEANLRNRCEESPRDIARKVGLFELMDQLDRLKLDPDEEGNTSLITAVLNNDLDSARRFIYMAGVTNIENRSALLIATMKKLYPLLTILAPAEAHIVHSLPSSYGRQATNGMTALHWAVLNNDLEAVQLLKTYGAGITTGANQTSLMLAASLGLVDIAKELVDLERGLRDNKGRTALMVAAYSNHPEVIDVLLDSEQRLVDENHWSALEIAVRRNHLECIRALAPAEAKEYYREAIDAVHSSAFIRSCDKDEIIATIRAHLD</sequence>
<dbReference type="InterPro" id="IPR036770">
    <property type="entry name" value="Ankyrin_rpt-contain_sf"/>
</dbReference>
<evidence type="ECO:0000313" key="2">
    <source>
        <dbReference type="EMBL" id="TNJ29428.1"/>
    </source>
</evidence>
<feature type="repeat" description="ANK" evidence="1">
    <location>
        <begin position="477"/>
        <end position="509"/>
    </location>
</feature>
<dbReference type="SUPFAM" id="SSF48403">
    <property type="entry name" value="Ankyrin repeat"/>
    <property type="match status" value="1"/>
</dbReference>
<proteinExistence type="predicted"/>
<protein>
    <submittedName>
        <fullName evidence="2">Ankyrin repeat protein 1</fullName>
    </submittedName>
</protein>
<dbReference type="VEuPathDB" id="GiardiaDB:GMRT_10280"/>
<organism evidence="2 3">
    <name type="scientific">Giardia muris</name>
    <dbReference type="NCBI Taxonomy" id="5742"/>
    <lineage>
        <taxon>Eukaryota</taxon>
        <taxon>Metamonada</taxon>
        <taxon>Diplomonadida</taxon>
        <taxon>Hexamitidae</taxon>
        <taxon>Giardiinae</taxon>
        <taxon>Giardia</taxon>
    </lineage>
</organism>
<dbReference type="Pfam" id="PF00023">
    <property type="entry name" value="Ank"/>
    <property type="match status" value="1"/>
</dbReference>
<dbReference type="AlphaFoldDB" id="A0A4Z1T146"/>
<accession>A0A4Z1T146</accession>
<dbReference type="SMART" id="SM00248">
    <property type="entry name" value="ANK"/>
    <property type="match status" value="6"/>
</dbReference>
<evidence type="ECO:0000313" key="3">
    <source>
        <dbReference type="Proteomes" id="UP000315496"/>
    </source>
</evidence>
<dbReference type="Pfam" id="PF12796">
    <property type="entry name" value="Ank_2"/>
    <property type="match status" value="1"/>
</dbReference>
<dbReference type="Proteomes" id="UP000315496">
    <property type="component" value="Chromosome 1"/>
</dbReference>
<keyword evidence="1" id="KW-0040">ANK repeat</keyword>
<dbReference type="Gene3D" id="1.25.40.20">
    <property type="entry name" value="Ankyrin repeat-containing domain"/>
    <property type="match status" value="2"/>
</dbReference>
<keyword evidence="3" id="KW-1185">Reference proteome</keyword>